<dbReference type="GO" id="GO:0003677">
    <property type="term" value="F:DNA binding"/>
    <property type="evidence" value="ECO:0007669"/>
    <property type="project" value="UniProtKB-KW"/>
</dbReference>
<dbReference type="HOGENOM" id="CLU_017584_0_0_9"/>
<sequence length="476" mass="55626">MEFYKNLKFKDEVPKYIQVANFIKNLIDKRKIKEGDKLPTIRSLSKELGVNNVTIVSAYNKLKSEGYAYQKVGSGTYAKIKDVSSSFRKEYSRALKKISTKDLTEVVDFTGETTGEVLFPIDDLKYIINEVLERDGANALLSENRNGYTNLINTINKVFWNSKLNEEDIIIVSGAQQGIDIASKGILNINDNIIVEKPTYVGALSVFKWRKVNLFEVPIEEDGINLDKFEKILQKNKIRCFYTMSYFQNPTGISYSLEKKKRILQLAQIYDFYIIEDDYLSELIYEQSLDYIPFKWLDTNNRVIYIKSFSKIFLPGIRLGYLVAPTLFREVLQNSKHNTDITTSSLMQRALELYIASGRWKENIKYLNDEYIERYTYMKFILDEEFKDIITYIDPKGGLNFYLTLKDNMIDTKELFIELIKRDVYITPGAMFFTSQMYGQDSFRISFYQTDKYKIEKGMKILKEVLLDLTEKNNKK</sequence>
<keyword evidence="5" id="KW-0804">Transcription</keyword>
<dbReference type="KEGG" id="csb:CLSA_c11430"/>
<dbReference type="SUPFAM" id="SSF53383">
    <property type="entry name" value="PLP-dependent transferases"/>
    <property type="match status" value="1"/>
</dbReference>
<dbReference type="GO" id="GO:0030170">
    <property type="term" value="F:pyridoxal phosphate binding"/>
    <property type="evidence" value="ECO:0007669"/>
    <property type="project" value="InterPro"/>
</dbReference>
<dbReference type="Proteomes" id="UP000017118">
    <property type="component" value="Chromosome"/>
</dbReference>
<dbReference type="PROSITE" id="PS50949">
    <property type="entry name" value="HTH_GNTR"/>
    <property type="match status" value="1"/>
</dbReference>
<dbReference type="Gene3D" id="3.90.1150.10">
    <property type="entry name" value="Aspartate Aminotransferase, domain 1"/>
    <property type="match status" value="1"/>
</dbReference>
<protein>
    <submittedName>
        <fullName evidence="7">HTH-type transcriptional regulator YisV</fullName>
    </submittedName>
</protein>
<accession>U5MMW4</accession>
<dbReference type="InterPro" id="IPR015421">
    <property type="entry name" value="PyrdxlP-dep_Trfase_major"/>
</dbReference>
<dbReference type="InterPro" id="IPR015422">
    <property type="entry name" value="PyrdxlP-dep_Trfase_small"/>
</dbReference>
<evidence type="ECO:0000256" key="1">
    <source>
        <dbReference type="ARBA" id="ARBA00005384"/>
    </source>
</evidence>
<keyword evidence="3" id="KW-0805">Transcription regulation</keyword>
<keyword evidence="4" id="KW-0238">DNA-binding</keyword>
<dbReference type="InterPro" id="IPR036390">
    <property type="entry name" value="WH_DNA-bd_sf"/>
</dbReference>
<evidence type="ECO:0000259" key="6">
    <source>
        <dbReference type="PROSITE" id="PS50949"/>
    </source>
</evidence>
<name>U5MMW4_CLOSA</name>
<dbReference type="PANTHER" id="PTHR46577:SF1">
    <property type="entry name" value="HTH-TYPE TRANSCRIPTIONAL REGULATORY PROTEIN GABR"/>
    <property type="match status" value="1"/>
</dbReference>
<evidence type="ECO:0000256" key="3">
    <source>
        <dbReference type="ARBA" id="ARBA00023015"/>
    </source>
</evidence>
<keyword evidence="8" id="KW-1185">Reference proteome</keyword>
<dbReference type="GeneID" id="55473661"/>
<dbReference type="InterPro" id="IPR036388">
    <property type="entry name" value="WH-like_DNA-bd_sf"/>
</dbReference>
<dbReference type="SUPFAM" id="SSF46785">
    <property type="entry name" value="Winged helix' DNA-binding domain"/>
    <property type="match status" value="1"/>
</dbReference>
<gene>
    <name evidence="7" type="primary">yisV1</name>
    <name evidence="7" type="ORF">CLSA_c11430</name>
</gene>
<dbReference type="Pfam" id="PF00155">
    <property type="entry name" value="Aminotran_1_2"/>
    <property type="match status" value="1"/>
</dbReference>
<evidence type="ECO:0000256" key="5">
    <source>
        <dbReference type="ARBA" id="ARBA00023163"/>
    </source>
</evidence>
<dbReference type="InterPro" id="IPR000524">
    <property type="entry name" value="Tscrpt_reg_HTH_GntR"/>
</dbReference>
<dbReference type="eggNOG" id="COG1167">
    <property type="taxonomic scope" value="Bacteria"/>
</dbReference>
<feature type="domain" description="HTH gntR-type" evidence="6">
    <location>
        <begin position="13"/>
        <end position="81"/>
    </location>
</feature>
<evidence type="ECO:0000313" key="8">
    <source>
        <dbReference type="Proteomes" id="UP000017118"/>
    </source>
</evidence>
<evidence type="ECO:0000256" key="4">
    <source>
        <dbReference type="ARBA" id="ARBA00023125"/>
    </source>
</evidence>
<dbReference type="AlphaFoldDB" id="U5MMW4"/>
<dbReference type="SMART" id="SM00345">
    <property type="entry name" value="HTH_GNTR"/>
    <property type="match status" value="1"/>
</dbReference>
<dbReference type="EMBL" id="CP006721">
    <property type="protein sequence ID" value="AGX42149.1"/>
    <property type="molecule type" value="Genomic_DNA"/>
</dbReference>
<comment type="similarity">
    <text evidence="1">In the C-terminal section; belongs to the class-I pyridoxal-phosphate-dependent aminotransferase family.</text>
</comment>
<dbReference type="OrthoDB" id="9802328at2"/>
<dbReference type="InterPro" id="IPR015424">
    <property type="entry name" value="PyrdxlP-dep_Trfase"/>
</dbReference>
<dbReference type="Gene3D" id="3.40.640.10">
    <property type="entry name" value="Type I PLP-dependent aspartate aminotransferase-like (Major domain)"/>
    <property type="match status" value="1"/>
</dbReference>
<organism evidence="7 8">
    <name type="scientific">Clostridium saccharobutylicum DSM 13864</name>
    <dbReference type="NCBI Taxonomy" id="1345695"/>
    <lineage>
        <taxon>Bacteria</taxon>
        <taxon>Bacillati</taxon>
        <taxon>Bacillota</taxon>
        <taxon>Clostridia</taxon>
        <taxon>Eubacteriales</taxon>
        <taxon>Clostridiaceae</taxon>
        <taxon>Clostridium</taxon>
    </lineage>
</organism>
<evidence type="ECO:0000313" key="7">
    <source>
        <dbReference type="EMBL" id="AGX42149.1"/>
    </source>
</evidence>
<dbReference type="RefSeq" id="WP_022744431.1">
    <property type="nucleotide sequence ID" value="NC_022571.1"/>
</dbReference>
<dbReference type="InterPro" id="IPR004839">
    <property type="entry name" value="Aminotransferase_I/II_large"/>
</dbReference>
<dbReference type="CDD" id="cd00609">
    <property type="entry name" value="AAT_like"/>
    <property type="match status" value="1"/>
</dbReference>
<evidence type="ECO:0000256" key="2">
    <source>
        <dbReference type="ARBA" id="ARBA00022898"/>
    </source>
</evidence>
<dbReference type="GO" id="GO:0003824">
    <property type="term" value="F:catalytic activity"/>
    <property type="evidence" value="ECO:0007669"/>
    <property type="project" value="UniProtKB-ARBA"/>
</dbReference>
<reference evidence="7 8" key="1">
    <citation type="journal article" date="2013" name="Genome Announc.">
        <title>Complete Genome Sequence of the Solvent Producer Clostridium saccharobutylicum NCP262 (DSM 13864).</title>
        <authorList>
            <person name="Poehlein A."/>
            <person name="Hartwich K."/>
            <person name="Krabben P."/>
            <person name="Ehrenreich A."/>
            <person name="Liebl W."/>
            <person name="Durre P."/>
            <person name="Gottschalk G."/>
            <person name="Daniel R."/>
        </authorList>
    </citation>
    <scope>NUCLEOTIDE SEQUENCE [LARGE SCALE GENOMIC DNA]</scope>
    <source>
        <strain evidence="7">DSM 13864</strain>
    </source>
</reference>
<dbReference type="GO" id="GO:0003700">
    <property type="term" value="F:DNA-binding transcription factor activity"/>
    <property type="evidence" value="ECO:0007669"/>
    <property type="project" value="InterPro"/>
</dbReference>
<dbReference type="CDD" id="cd07377">
    <property type="entry name" value="WHTH_GntR"/>
    <property type="match status" value="1"/>
</dbReference>
<proteinExistence type="inferred from homology"/>
<dbReference type="Gene3D" id="1.10.10.10">
    <property type="entry name" value="Winged helix-like DNA-binding domain superfamily/Winged helix DNA-binding domain"/>
    <property type="match status" value="1"/>
</dbReference>
<dbReference type="PANTHER" id="PTHR46577">
    <property type="entry name" value="HTH-TYPE TRANSCRIPTIONAL REGULATORY PROTEIN GABR"/>
    <property type="match status" value="1"/>
</dbReference>
<dbReference type="Pfam" id="PF00392">
    <property type="entry name" value="GntR"/>
    <property type="match status" value="1"/>
</dbReference>
<dbReference type="PATRIC" id="fig|1345695.10.peg.3373"/>
<dbReference type="InterPro" id="IPR051446">
    <property type="entry name" value="HTH_trans_reg/aminotransferase"/>
</dbReference>
<keyword evidence="2" id="KW-0663">Pyridoxal phosphate</keyword>